<sequence>MNSQALARYIEATDGISKPWLLLQLRLKKLQERRHELEPQEYMEQLTEIHEDLMKLGQWWKGIEDQVF</sequence>
<gene>
    <name evidence="1" type="ORF">PMG71_15095</name>
</gene>
<evidence type="ECO:0000313" key="2">
    <source>
        <dbReference type="Proteomes" id="UP001235303"/>
    </source>
</evidence>
<accession>A0ABT7AV13</accession>
<reference evidence="1 2" key="1">
    <citation type="submission" date="2023-01" db="EMBL/GenBank/DDBJ databases">
        <title>Novel diversity within Roseofilum (Cyanobacteria; Desertifilaceae) from marine benthic mats with descriptions of four novel species.</title>
        <authorList>
            <person name="Wang Y."/>
            <person name="Berthold D.E."/>
            <person name="Hu J."/>
            <person name="Lefler F.W."/>
            <person name="Laughinghouse H.D. IV."/>
        </authorList>
    </citation>
    <scope>NUCLEOTIDE SEQUENCE [LARGE SCALE GENOMIC DNA]</scope>
    <source>
        <strain evidence="1 2">BLCC-M154</strain>
    </source>
</reference>
<name>A0ABT7AV13_9CYAN</name>
<organism evidence="1 2">
    <name type="scientific">Roseofilum acuticapitatum BLCC-M154</name>
    <dbReference type="NCBI Taxonomy" id="3022444"/>
    <lineage>
        <taxon>Bacteria</taxon>
        <taxon>Bacillati</taxon>
        <taxon>Cyanobacteriota</taxon>
        <taxon>Cyanophyceae</taxon>
        <taxon>Desertifilales</taxon>
        <taxon>Desertifilaceae</taxon>
        <taxon>Roseofilum</taxon>
        <taxon>Roseofilum acuticapitatum</taxon>
    </lineage>
</organism>
<evidence type="ECO:0000313" key="1">
    <source>
        <dbReference type="EMBL" id="MDJ1170757.1"/>
    </source>
</evidence>
<comment type="caution">
    <text evidence="1">The sequence shown here is derived from an EMBL/GenBank/DDBJ whole genome shotgun (WGS) entry which is preliminary data.</text>
</comment>
<dbReference type="Proteomes" id="UP001235303">
    <property type="component" value="Unassembled WGS sequence"/>
</dbReference>
<dbReference type="RefSeq" id="WP_347179297.1">
    <property type="nucleotide sequence ID" value="NZ_JAQOSP010000100.1"/>
</dbReference>
<proteinExistence type="predicted"/>
<keyword evidence="2" id="KW-1185">Reference proteome</keyword>
<dbReference type="EMBL" id="JAQOSP010000100">
    <property type="protein sequence ID" value="MDJ1170757.1"/>
    <property type="molecule type" value="Genomic_DNA"/>
</dbReference>
<protein>
    <submittedName>
        <fullName evidence="1">Uncharacterized protein</fullName>
    </submittedName>
</protein>